<dbReference type="Gene3D" id="1.10.4030.10">
    <property type="entry name" value="Porin chaperone SurA, peptide-binding domain"/>
    <property type="match status" value="1"/>
</dbReference>
<dbReference type="Proteomes" id="UP001325140">
    <property type="component" value="Chromosome"/>
</dbReference>
<evidence type="ECO:0000313" key="1">
    <source>
        <dbReference type="EMBL" id="WPX97590.1"/>
    </source>
</evidence>
<organism evidence="1 2">
    <name type="scientific">Candidatus Fokinia crypta</name>
    <dbReference type="NCBI Taxonomy" id="1920990"/>
    <lineage>
        <taxon>Bacteria</taxon>
        <taxon>Pseudomonadati</taxon>
        <taxon>Pseudomonadota</taxon>
        <taxon>Alphaproteobacteria</taxon>
        <taxon>Rickettsiales</taxon>
        <taxon>Candidatus Midichloriaceae</taxon>
        <taxon>Candidatus Fokinia</taxon>
    </lineage>
</organism>
<dbReference type="RefSeq" id="WP_323722247.1">
    <property type="nucleotide sequence ID" value="NZ_CP110343.1"/>
</dbReference>
<accession>A0ABZ0URS7</accession>
<evidence type="ECO:0000313" key="2">
    <source>
        <dbReference type="Proteomes" id="UP001325140"/>
    </source>
</evidence>
<gene>
    <name evidence="1" type="ORF">Fokcrypt_00095</name>
</gene>
<name>A0ABZ0URS7_9RICK</name>
<dbReference type="InterPro" id="IPR027304">
    <property type="entry name" value="Trigger_fact/SurA_dom_sf"/>
</dbReference>
<proteinExistence type="predicted"/>
<keyword evidence="2" id="KW-1185">Reference proteome</keyword>
<dbReference type="SUPFAM" id="SSF109998">
    <property type="entry name" value="Triger factor/SurA peptide-binding domain-like"/>
    <property type="match status" value="1"/>
</dbReference>
<dbReference type="EMBL" id="CP110343">
    <property type="protein sequence ID" value="WPX97590.1"/>
    <property type="molecule type" value="Genomic_DNA"/>
</dbReference>
<reference evidence="1" key="1">
    <citation type="submission" date="2022-10" db="EMBL/GenBank/DDBJ databases">
        <title>Host association and intracellularity evolved multiple times independently in the Rickettsiales.</title>
        <authorList>
            <person name="Castelli M."/>
            <person name="Nardi T."/>
            <person name="Gammuto L."/>
            <person name="Bellinzona G."/>
            <person name="Sabaneyeva E."/>
            <person name="Potekhin A."/>
            <person name="Serra V."/>
            <person name="Petroni G."/>
            <person name="Sassera D."/>
        </authorList>
    </citation>
    <scope>NUCLEOTIDE SEQUENCE [LARGE SCALE GENOMIC DNA]</scope>
    <source>
        <strain evidence="1">US_Bl 11III1</strain>
    </source>
</reference>
<sequence length="364" mass="41999">MKQFRNIIFSFLLFCFTEQAEVYGVVQSYEIYAVVGESAISNIDLDYFAKANEILLQKAIKRDAKLLNAIINAHLANIALQRLGLQLSEQELNLVLKKIEEEHRQYKNISIHELLTEKNLPFSEFKKVVNLQISGEKLFKMSESFQKISEREKECYMRFGISNYAIMRMGEISSVLAINEMFGVKVSKTFRLSENSLISFHQLMIRKDLLTNSLLTEIAQQYKKSNSIDEVAKYIENATVQSEADIQFPRVIANKVQDVEVKMLFQEYAQNIIANPVIGIARPFLRDEYIIVLKIEDVKNAKLQDIRNVMYPLSFCDTSITSEEEGVAEIELKREKGLNTFTTIMEVKKNDTFVFLTEDGMKMK</sequence>
<protein>
    <submittedName>
        <fullName evidence="1">Uncharacterized protein</fullName>
    </submittedName>
</protein>